<comment type="caution">
    <text evidence="1">The sequence shown here is derived from an EMBL/GenBank/DDBJ whole genome shotgun (WGS) entry which is preliminary data.</text>
</comment>
<dbReference type="AlphaFoldDB" id="A0A3D3R5D0"/>
<proteinExistence type="predicted"/>
<reference evidence="1 2" key="1">
    <citation type="journal article" date="2018" name="Nat. Biotechnol.">
        <title>A standardized bacterial taxonomy based on genome phylogeny substantially revises the tree of life.</title>
        <authorList>
            <person name="Parks D.H."/>
            <person name="Chuvochina M."/>
            <person name="Waite D.W."/>
            <person name="Rinke C."/>
            <person name="Skarshewski A."/>
            <person name="Chaumeil P.A."/>
            <person name="Hugenholtz P."/>
        </authorList>
    </citation>
    <scope>NUCLEOTIDE SEQUENCE [LARGE SCALE GENOMIC DNA]</scope>
    <source>
        <strain evidence="1">UBA9375</strain>
    </source>
</reference>
<dbReference type="Proteomes" id="UP000263642">
    <property type="component" value="Unassembled WGS sequence"/>
</dbReference>
<evidence type="ECO:0000313" key="2">
    <source>
        <dbReference type="Proteomes" id="UP000263642"/>
    </source>
</evidence>
<name>A0A3D3R5D0_9PLAN</name>
<gene>
    <name evidence="1" type="ORF">DIT97_12345</name>
</gene>
<dbReference type="EMBL" id="DQAY01000069">
    <property type="protein sequence ID" value="HCO23796.1"/>
    <property type="molecule type" value="Genomic_DNA"/>
</dbReference>
<evidence type="ECO:0000313" key="1">
    <source>
        <dbReference type="EMBL" id="HCO23796.1"/>
    </source>
</evidence>
<accession>A0A3D3R5D0</accession>
<protein>
    <submittedName>
        <fullName evidence="1">Uncharacterized protein</fullName>
    </submittedName>
</protein>
<sequence>MHPCKTIYAVVPNIAIFTGGVASLFDNCTNNSENFGPDNKILPPTALELIDHKLFDIKNNFRF</sequence>
<organism evidence="1 2">
    <name type="scientific">Gimesia maris</name>
    <dbReference type="NCBI Taxonomy" id="122"/>
    <lineage>
        <taxon>Bacteria</taxon>
        <taxon>Pseudomonadati</taxon>
        <taxon>Planctomycetota</taxon>
        <taxon>Planctomycetia</taxon>
        <taxon>Planctomycetales</taxon>
        <taxon>Planctomycetaceae</taxon>
        <taxon>Gimesia</taxon>
    </lineage>
</organism>